<comment type="similarity">
    <text evidence="2">Belongs to the ABC transporter superfamily.</text>
</comment>
<dbReference type="PROSITE" id="PS00211">
    <property type="entry name" value="ABC_TRANSPORTER_1"/>
    <property type="match status" value="2"/>
</dbReference>
<dbReference type="NCBIfam" id="NF008453">
    <property type="entry name" value="PRK11308.1"/>
    <property type="match status" value="2"/>
</dbReference>
<dbReference type="PROSITE" id="PS50893">
    <property type="entry name" value="ABC_TRANSPORTER_2"/>
    <property type="match status" value="2"/>
</dbReference>
<dbReference type="InterPro" id="IPR027417">
    <property type="entry name" value="P-loop_NTPase"/>
</dbReference>
<dbReference type="Pfam" id="PF00005">
    <property type="entry name" value="ABC_tran"/>
    <property type="match status" value="2"/>
</dbReference>
<comment type="subcellular location">
    <subcellularLocation>
        <location evidence="1">Cell inner membrane</location>
        <topology evidence="1">Peripheral membrane protein</topology>
    </subcellularLocation>
</comment>
<dbReference type="Gene3D" id="3.40.50.300">
    <property type="entry name" value="P-loop containing nucleotide triphosphate hydrolases"/>
    <property type="match status" value="2"/>
</dbReference>
<evidence type="ECO:0000256" key="4">
    <source>
        <dbReference type="ARBA" id="ARBA00022475"/>
    </source>
</evidence>
<gene>
    <name evidence="11" type="ORF">OEW28_09555</name>
</gene>
<evidence type="ECO:0000256" key="7">
    <source>
        <dbReference type="ARBA" id="ARBA00022840"/>
    </source>
</evidence>
<dbReference type="GO" id="GO:0005524">
    <property type="term" value="F:ATP binding"/>
    <property type="evidence" value="ECO:0007669"/>
    <property type="project" value="UniProtKB-KW"/>
</dbReference>
<keyword evidence="12" id="KW-1185">Reference proteome</keyword>
<keyword evidence="9" id="KW-0472">Membrane</keyword>
<keyword evidence="6" id="KW-0547">Nucleotide-binding</keyword>
<comment type="caution">
    <text evidence="11">The sequence shown here is derived from an EMBL/GenBank/DDBJ whole genome shotgun (WGS) entry which is preliminary data.</text>
</comment>
<dbReference type="PANTHER" id="PTHR43297:SF14">
    <property type="entry name" value="ATPASE AAA-TYPE CORE DOMAIN-CONTAINING PROTEIN"/>
    <property type="match status" value="1"/>
</dbReference>
<dbReference type="InterPro" id="IPR003593">
    <property type="entry name" value="AAA+_ATPase"/>
</dbReference>
<evidence type="ECO:0000259" key="10">
    <source>
        <dbReference type="PROSITE" id="PS50893"/>
    </source>
</evidence>
<feature type="domain" description="ABC transporter" evidence="10">
    <location>
        <begin position="7"/>
        <end position="255"/>
    </location>
</feature>
<dbReference type="InterPro" id="IPR050388">
    <property type="entry name" value="ABC_Ni/Peptide_Import"/>
</dbReference>
<evidence type="ECO:0000256" key="5">
    <source>
        <dbReference type="ARBA" id="ARBA00022519"/>
    </source>
</evidence>
<dbReference type="InterPro" id="IPR003439">
    <property type="entry name" value="ABC_transporter-like_ATP-bd"/>
</dbReference>
<sequence>MDTLLDIRNLSLDFRTTRGRVKALRDISFPVRKGRIIGIVGESGSGKSTILWSIMGLLAGNAEVTGGEILFEDRNMLTLSESSRRAARGEEISVVFQDPMTSQIPVLTYARQMFDILYRRPNLSRAQKREAAIDMMRRVGIPDPEARVDQYPHQFSGGMRQRAGIAMALLTGPKLLLADEPTTALDVTMEAQIIHLLQGLQSEFGATIVVVSHNLGLIAELCDDVVVMYAGEVIEAGEVHDIFHHARHPYTRALLECDPARVEKVTRRLPVIPGDIPDLTRPRKGCIYSPRCQRAMPTCHDVDPPTAATAPGQFARCHLLEGPHADPTWPPPASVLTVGRGTEDLPPRPDPAGTPLLDVRDLNVRFRTMGPIRARLRGIDDPFVDAVLDVSLSVRPGETVGLVGESGSGKTTLGRTILNLLRSEAGTATFEGQDIRNMPESRFKPLRRDMAMMFQDPVGSLSPRKSVRALITEPLLIHGITGRDLDVEAERLADMVRLPKPFLTRYPHELSGGQARRVGVARALALNPKLIIADEPTAGLDVSVQGEILNLMAELQAEHGLSYLIITHNLPVIRHIADRLAIMYLGRIVEQGPTGAIFANPLHPYTQALVEGVPKPDPDRRRKHVSISGEVPSLLRRPPGCDFATRCPYVQDRCRVEKPPHFDAPAGRQHACLFPLTHN</sequence>
<protein>
    <submittedName>
        <fullName evidence="11">ABC transporter ATP-binding protein</fullName>
    </submittedName>
</protein>
<dbReference type="PANTHER" id="PTHR43297">
    <property type="entry name" value="OLIGOPEPTIDE TRANSPORT ATP-BINDING PROTEIN APPD"/>
    <property type="match status" value="1"/>
</dbReference>
<evidence type="ECO:0000256" key="2">
    <source>
        <dbReference type="ARBA" id="ARBA00005417"/>
    </source>
</evidence>
<reference evidence="11 12" key="1">
    <citation type="submission" date="2022-10" db="EMBL/GenBank/DDBJ databases">
        <title>Defluviimonas sp. nov., isolated from ocean surface water.</title>
        <authorList>
            <person name="He W."/>
            <person name="Wang L."/>
            <person name="Zhang D.-F."/>
        </authorList>
    </citation>
    <scope>NUCLEOTIDE SEQUENCE [LARGE SCALE GENOMIC DNA]</scope>
    <source>
        <strain evidence="11 12">WL0002</strain>
    </source>
</reference>
<dbReference type="InterPro" id="IPR017871">
    <property type="entry name" value="ABC_transporter-like_CS"/>
</dbReference>
<dbReference type="NCBIfam" id="TIGR01727">
    <property type="entry name" value="oligo_HPY"/>
    <property type="match status" value="2"/>
</dbReference>
<dbReference type="Pfam" id="PF08352">
    <property type="entry name" value="oligo_HPY"/>
    <property type="match status" value="2"/>
</dbReference>
<evidence type="ECO:0000256" key="3">
    <source>
        <dbReference type="ARBA" id="ARBA00022448"/>
    </source>
</evidence>
<keyword evidence="8" id="KW-1278">Translocase</keyword>
<evidence type="ECO:0000256" key="9">
    <source>
        <dbReference type="ARBA" id="ARBA00023136"/>
    </source>
</evidence>
<evidence type="ECO:0000256" key="6">
    <source>
        <dbReference type="ARBA" id="ARBA00022741"/>
    </source>
</evidence>
<keyword evidence="3" id="KW-0813">Transport</keyword>
<evidence type="ECO:0000256" key="8">
    <source>
        <dbReference type="ARBA" id="ARBA00022967"/>
    </source>
</evidence>
<evidence type="ECO:0000313" key="11">
    <source>
        <dbReference type="EMBL" id="MCV2868873.1"/>
    </source>
</evidence>
<keyword evidence="7 11" id="KW-0067">ATP-binding</keyword>
<proteinExistence type="inferred from homology"/>
<organism evidence="11 12">
    <name type="scientific">Albidovulum marisflavi</name>
    <dbReference type="NCBI Taxonomy" id="2984159"/>
    <lineage>
        <taxon>Bacteria</taxon>
        <taxon>Pseudomonadati</taxon>
        <taxon>Pseudomonadota</taxon>
        <taxon>Alphaproteobacteria</taxon>
        <taxon>Rhodobacterales</taxon>
        <taxon>Paracoccaceae</taxon>
        <taxon>Albidovulum</taxon>
    </lineage>
</organism>
<dbReference type="InterPro" id="IPR013563">
    <property type="entry name" value="Oligopep_ABC_C"/>
</dbReference>
<dbReference type="SUPFAM" id="SSF52540">
    <property type="entry name" value="P-loop containing nucleoside triphosphate hydrolases"/>
    <property type="match status" value="2"/>
</dbReference>
<evidence type="ECO:0000313" key="12">
    <source>
        <dbReference type="Proteomes" id="UP001652542"/>
    </source>
</evidence>
<evidence type="ECO:0000256" key="1">
    <source>
        <dbReference type="ARBA" id="ARBA00004417"/>
    </source>
</evidence>
<dbReference type="SMART" id="SM00382">
    <property type="entry name" value="AAA"/>
    <property type="match status" value="2"/>
</dbReference>
<name>A0ABT2ZCJ4_9RHOB</name>
<dbReference type="CDD" id="cd03257">
    <property type="entry name" value="ABC_NikE_OppD_transporters"/>
    <property type="match status" value="2"/>
</dbReference>
<keyword evidence="5" id="KW-0997">Cell inner membrane</keyword>
<feature type="domain" description="ABC transporter" evidence="10">
    <location>
        <begin position="359"/>
        <end position="610"/>
    </location>
</feature>
<keyword evidence="4" id="KW-1003">Cell membrane</keyword>
<dbReference type="Proteomes" id="UP001652542">
    <property type="component" value="Unassembled WGS sequence"/>
</dbReference>
<accession>A0ABT2ZCJ4</accession>
<dbReference type="EMBL" id="JAOWKY010000002">
    <property type="protein sequence ID" value="MCV2868873.1"/>
    <property type="molecule type" value="Genomic_DNA"/>
</dbReference>
<dbReference type="RefSeq" id="WP_263734537.1">
    <property type="nucleotide sequence ID" value="NZ_JAOWKY010000002.1"/>
</dbReference>